<feature type="domain" description="MBD" evidence="8">
    <location>
        <begin position="385"/>
        <end position="457"/>
    </location>
</feature>
<dbReference type="PROSITE" id="PS51194">
    <property type="entry name" value="HELICASE_CTER"/>
    <property type="match status" value="1"/>
</dbReference>
<dbReference type="InterPro" id="IPR001739">
    <property type="entry name" value="Methyl_CpG_DNA-bd"/>
</dbReference>
<dbReference type="GO" id="GO:0005694">
    <property type="term" value="C:chromosome"/>
    <property type="evidence" value="ECO:0007669"/>
    <property type="project" value="TreeGrafter"/>
</dbReference>
<dbReference type="GO" id="GO:0005634">
    <property type="term" value="C:nucleus"/>
    <property type="evidence" value="ECO:0007669"/>
    <property type="project" value="TreeGrafter"/>
</dbReference>
<feature type="region of interest" description="Disordered" evidence="6">
    <location>
        <begin position="169"/>
        <end position="198"/>
    </location>
</feature>
<evidence type="ECO:0000259" key="9">
    <source>
        <dbReference type="PROSITE" id="PS51192"/>
    </source>
</evidence>
<feature type="compositionally biased region" description="Basic and acidic residues" evidence="6">
    <location>
        <begin position="1740"/>
        <end position="1750"/>
    </location>
</feature>
<dbReference type="PROSITE" id="PS51192">
    <property type="entry name" value="HELICASE_ATP_BIND_1"/>
    <property type="match status" value="1"/>
</dbReference>
<feature type="domain" description="Helicase ATP-binding" evidence="9">
    <location>
        <begin position="709"/>
        <end position="894"/>
    </location>
</feature>
<comment type="caution">
    <text evidence="11">The sequence shown here is derived from an EMBL/GenBank/DDBJ whole genome shotgun (WGS) entry which is preliminary data.</text>
</comment>
<dbReference type="CDD" id="cd00024">
    <property type="entry name" value="CD_CSD"/>
    <property type="match status" value="1"/>
</dbReference>
<dbReference type="InterPro" id="IPR014001">
    <property type="entry name" value="Helicase_ATP-bd"/>
</dbReference>
<evidence type="ECO:0000256" key="2">
    <source>
        <dbReference type="ARBA" id="ARBA00022741"/>
    </source>
</evidence>
<sequence length="2845" mass="312123">MAATTPKRARTSKPDLQEWDLVVLMKDAQFSGSTWCAPELGMVVLVDALDHQVTITWRDVDSVDQAAKTLTRKTGDRCFGVKRIGRASRDGVAEQASVAAALELCRSELRDEVVGKLREQAGSEELVGKLARIDERLRLEAAQELFALMSKEGALPVDNDSGRASRGRVAAAGTVAKPPATRGDGRVTGSRSDGGGHLRDSRAKRLVEACCTLSKKADGSVAVGLSLQPAAATVAKKQRIRHDDPEELPCSQTHAQSMAPSTAAATLPTTAIAKHKLAAKAPSKQPSPRAGGLSGDDDAECKTPLVTAVCRPLCVPDGSVKVRLVLSLATAPPLKKQRIARGAQPFEELMPQAEPKQARTSKMRVHADADSSEHSVKLLASLAEYLENCGGSAEMINGWYTKTHFRKEGATAGTPDSYFFTPQGNRFRSKAEVARYFNLEPQTHAQSMAPSTAAATLPTTAIAKHKPAAKAPSKQPSPRVGGLSGDDDAECKTPLVTAVCRPLCVPDGSVKVRLVLSLATAPPLKKQRIARGAQPFEELMPQAEAAAAAAAKAREDELTAKRKKAAEGGARKRKEAAAAAPPPSAHQTGADELSIAQRRKLERQEEGAQAQALAAAAAAKAREGPTAKRKEAAEGSARKRKEAPAAAPPPSARQTVADDESIAQRRKLERPKEAPAKASAPSPASAGAKEHFGFNSLKYAQEVGLKVVLDTAQKQRHLLFILPTGGGKSLIYQLPALMTPKTKTIVIVPTKALARNQVERVNQQTQREVASFLEGGDGLNYNQTMSFLLQNTEIRLVYVTPEKLSKNNAVQKAISVLNDMGQILNVVVDEAHNLILSDETEEGSSHLQHAREYPRAIEFLQGLNPPVRFIATTATATQAARTAIKEKLKFGPTNSSLKFNPRDSKSFELILPIYRENIEIQVLPRTSKQDNLRFLVDERHCKQTGRRIEPLPERVGLTLIYVTKRETARQIAKVLEQGGLKVALYYKEGRSDAENAAAHQAFMDSTIDVLVATGQSFGEGIDHPELRHVILYCMPKSLEQLVQQIGRPGRDGKRARCTVFAAAQDFMEAGHTPNSRALLGQFLEATTTCRWHTLSRLCGEDASFLVKDGCKKCDVCCDKSSARTFNFASEVGFFVDLLFACDATCQQSAKSWRVLLDKAKEPGTPMRARYDEMPLTLRGKPKRGQNGTTQDENKLRAFLDHALVPAKLVSCERRAHVGPGGQDRGHAVYFLSVDGEIMRKKLCAAPGVEAMSVMLPMPWHLSHAEYQQVQCMPPDSDEDDGEFICMHCKKEVADEGDACCAGAQCMQGLHASCGPAFLGGRCSPPYRTPWFCPDCERDPNQCYLIRTILDEKMLPNQETNKLEPHYLVRWEPCARNGFNEKEETWEPGSNLDKSHLDAFFKRRQATATRAPSPAPPHGDTAPAPTSQPSAGASSSSMAEHAAPPAERSVVVVAYPASNDAVEAQPDLSCDACRGLHRTHTCVRRRVQTGKRKPKIRNGHRPIESLSITEVCQLLAVVFPGDSEVRNRYQEAFKKHEINGQALRDLIDMRDKDQGPDKKKMGMLGVNIFHQDSLCRQIKEWAIEGVPPCDDLLPPYDLPELRATTGPRMPSLLLSNVLPPLIAMQATPLARLPHTWPPNGIQVPMWPAPNVLGLPLVPPILARQQMKATATDKATAEQAAAEQSVVSRHVSGQAEQAAAGQAAAENASRQPGVAEMVSVPPNLAGETDAAAQQMNAAADKASSDKAADELQKAREEIAEMRRKSILMERKLEQETEEKHRASKRAEQEKEKRVQEGAEAAQALQDDANSSDRQQQQQRQAASRDKLEELRRATLGKGPPLPQSLMQIFVSATEHTQLSPDWLKSQLEESHAQEIVAKYEADDRVCRARAFALMAAMLECKELNLKDLNKAEPTRISVLLKEAICYGAQAANRKVRIWFPGLKFHVHDDEDLFRQGKSVRYHVELDKNGEPQLSSFGATAGRSIGTTIAHAVFGSECVLRVDLPERLVAWGAPPAEKKAAKQLEAKLAQRLSDGVQLLGTTFRFLGCKTDQRKSDTKIYLLACPSLHEPEGLLSREGFRWHDPEEAINALAAFDQLPTAVKQLKRRDLLFSHALDILQPQLETVRIEEVQSALYLSSTGLRDHQGRPFEYTVAEGETLVLVCDDIKGDTGKVMTDGGGLISLELAKHIEPIQGGSKQLALDDGVKKQTSAPLVTQIRAWLQGYLAKGTLTTAAQLQGQLIVLRREMVKVQPAKVRAGKRYHRVCKILACNTFERASQCKSNPSLVALLEANALRKDPVAGKCRQALLELLKAQQADEKRRISVLNVPSEKALERERKDKILRMLSTGSGGRALEMLQAGFSLHEPYLAQLLEKEAANRLSNLCQGKWRLPDSHYVVGVPDQTDSLESDEIVVVIEGKPLQPKLADGGSTDGHLWVLVYHAPGCHPGDLRRFKHVPPPPALHQMLAGGSSERQNAIFFSVRGSQAAADKLGGADYDGDEFVVLTDPKLVELVADAPVRKGPADEPAAKVAEARLSDRAARTLILAGLALDRKYNELDVLAKAAFNIMAQGDWYGADDSQVKGKLVDTYYASLDSGKTGAKSERIDDYITTIYPIWMSGRSKDPHIKYLTFEEAQTKLEPMRRREFKSVMMELYENGKALEGSSSVAESFGLDDHLKLKEQIGDVDGDWLKKESKRWDEYRKEYNLKVSSILQQAQHFPNCAQTKEHKDQKMLELREYYSNLFMAPFLDEYDPKRDFLTPIERPSEKQICLAQAIYTRGYRAAEASLKKRQEEQQAQADACRKHGSEAQKEASGMAMDERGQPAAALSFVWNVAGDVLLYLKSRHMKGR</sequence>
<feature type="compositionally biased region" description="Low complexity" evidence="6">
    <location>
        <begin position="608"/>
        <end position="619"/>
    </location>
</feature>
<dbReference type="EC" id="5.6.2.4" evidence="5"/>
<dbReference type="GO" id="GO:0000724">
    <property type="term" value="P:double-strand break repair via homologous recombination"/>
    <property type="evidence" value="ECO:0007669"/>
    <property type="project" value="TreeGrafter"/>
</dbReference>
<dbReference type="GO" id="GO:0003677">
    <property type="term" value="F:DNA binding"/>
    <property type="evidence" value="ECO:0007669"/>
    <property type="project" value="InterPro"/>
</dbReference>
<comment type="similarity">
    <text evidence="1">Belongs to the helicase family. RecQ subfamily.</text>
</comment>
<feature type="region of interest" description="Disordered" evidence="6">
    <location>
        <begin position="2783"/>
        <end position="2814"/>
    </location>
</feature>
<feature type="compositionally biased region" description="Basic and acidic residues" evidence="6">
    <location>
        <begin position="620"/>
        <end position="637"/>
    </location>
</feature>
<feature type="region of interest" description="Disordered" evidence="6">
    <location>
        <begin position="464"/>
        <end position="487"/>
    </location>
</feature>
<dbReference type="Pfam" id="PF00270">
    <property type="entry name" value="DEAD"/>
    <property type="match status" value="1"/>
</dbReference>
<feature type="region of interest" description="Disordered" evidence="6">
    <location>
        <begin position="1404"/>
        <end position="1443"/>
    </location>
</feature>
<dbReference type="GO" id="GO:0005524">
    <property type="term" value="F:ATP binding"/>
    <property type="evidence" value="ECO:0007669"/>
    <property type="project" value="UniProtKB-KW"/>
</dbReference>
<dbReference type="Gene3D" id="2.40.50.40">
    <property type="match status" value="1"/>
</dbReference>
<dbReference type="InterPro" id="IPR000953">
    <property type="entry name" value="Chromo/chromo_shadow_dom"/>
</dbReference>
<dbReference type="SUPFAM" id="SSF54171">
    <property type="entry name" value="DNA-binding domain"/>
    <property type="match status" value="1"/>
</dbReference>
<feature type="compositionally biased region" description="Low complexity" evidence="6">
    <location>
        <begin position="1691"/>
        <end position="1704"/>
    </location>
</feature>
<dbReference type="InterPro" id="IPR057596">
    <property type="entry name" value="RDRP_core"/>
</dbReference>
<dbReference type="Pfam" id="PF00385">
    <property type="entry name" value="Chromo"/>
    <property type="match status" value="1"/>
</dbReference>
<evidence type="ECO:0000256" key="5">
    <source>
        <dbReference type="ARBA" id="ARBA00034808"/>
    </source>
</evidence>
<dbReference type="InterPro" id="IPR027417">
    <property type="entry name" value="P-loop_NTPase"/>
</dbReference>
<dbReference type="PANTHER" id="PTHR13710">
    <property type="entry name" value="DNA HELICASE RECQ FAMILY MEMBER"/>
    <property type="match status" value="1"/>
</dbReference>
<dbReference type="InterPro" id="IPR023780">
    <property type="entry name" value="Chromo_domain"/>
</dbReference>
<dbReference type="Proteomes" id="UP000037460">
    <property type="component" value="Unassembled WGS sequence"/>
</dbReference>
<evidence type="ECO:0000259" key="10">
    <source>
        <dbReference type="PROSITE" id="PS51194"/>
    </source>
</evidence>
<feature type="compositionally biased region" description="Low complexity" evidence="6">
    <location>
        <begin position="1421"/>
        <end position="1443"/>
    </location>
</feature>
<feature type="region of interest" description="Disordered" evidence="6">
    <location>
        <begin position="547"/>
        <end position="687"/>
    </location>
</feature>
<dbReference type="Pfam" id="PF00271">
    <property type="entry name" value="Helicase_C"/>
    <property type="match status" value="1"/>
</dbReference>
<feature type="region of interest" description="Disordered" evidence="6">
    <location>
        <begin position="1686"/>
        <end position="1711"/>
    </location>
</feature>
<keyword evidence="12" id="KW-1185">Reference proteome</keyword>
<dbReference type="SUPFAM" id="SSF54160">
    <property type="entry name" value="Chromo domain-like"/>
    <property type="match status" value="1"/>
</dbReference>
<dbReference type="InterPro" id="IPR011545">
    <property type="entry name" value="DEAD/DEAH_box_helicase_dom"/>
</dbReference>
<evidence type="ECO:0000256" key="6">
    <source>
        <dbReference type="SAM" id="MobiDB-lite"/>
    </source>
</evidence>
<gene>
    <name evidence="11" type="ORF">Ctob_003051</name>
</gene>
<feature type="compositionally biased region" description="Low complexity" evidence="6">
    <location>
        <begin position="1727"/>
        <end position="1739"/>
    </location>
</feature>
<name>A0A0M0JFP6_9EUKA</name>
<protein>
    <recommendedName>
        <fullName evidence="5">DNA 3'-5' helicase</fullName>
        <ecNumber evidence="5">5.6.2.4</ecNumber>
    </recommendedName>
</protein>
<proteinExistence type="inferred from homology"/>
<dbReference type="InterPro" id="IPR001650">
    <property type="entry name" value="Helicase_C-like"/>
</dbReference>
<dbReference type="OrthoDB" id="6513042at2759"/>
<keyword evidence="3" id="KW-0067">ATP-binding</keyword>
<feature type="compositionally biased region" description="Low complexity" evidence="6">
    <location>
        <begin position="469"/>
        <end position="478"/>
    </location>
</feature>
<dbReference type="InterPro" id="IPR016177">
    <property type="entry name" value="DNA-bd_dom_sf"/>
</dbReference>
<feature type="region of interest" description="Disordered" evidence="6">
    <location>
        <begin position="276"/>
        <end position="297"/>
    </location>
</feature>
<feature type="domain" description="Chromo" evidence="7">
    <location>
        <begin position="1348"/>
        <end position="1412"/>
    </location>
</feature>
<reference evidence="12" key="1">
    <citation type="journal article" date="2015" name="PLoS Genet.">
        <title>Genome Sequence and Transcriptome Analyses of Chrysochromulina tobin: Metabolic Tools for Enhanced Algal Fitness in the Prominent Order Prymnesiales (Haptophyceae).</title>
        <authorList>
            <person name="Hovde B.T."/>
            <person name="Deodato C.R."/>
            <person name="Hunsperger H.M."/>
            <person name="Ryken S.A."/>
            <person name="Yost W."/>
            <person name="Jha R.K."/>
            <person name="Patterson J."/>
            <person name="Monnat R.J. Jr."/>
            <person name="Barlow S.B."/>
            <person name="Starkenburg S.R."/>
            <person name="Cattolico R.A."/>
        </authorList>
    </citation>
    <scope>NUCLEOTIDE SEQUENCE</scope>
    <source>
        <strain evidence="12">CCMP291</strain>
    </source>
</reference>
<evidence type="ECO:0000256" key="4">
    <source>
        <dbReference type="ARBA" id="ARBA00034617"/>
    </source>
</evidence>
<keyword evidence="2" id="KW-0547">Nucleotide-binding</keyword>
<dbReference type="PANTHER" id="PTHR13710:SF149">
    <property type="entry name" value="ATP-DEPENDENT DNA HELICASE TLH2"/>
    <property type="match status" value="1"/>
</dbReference>
<feature type="compositionally biased region" description="Basic and acidic residues" evidence="6">
    <location>
        <begin position="1767"/>
        <end position="1794"/>
    </location>
</feature>
<evidence type="ECO:0000313" key="12">
    <source>
        <dbReference type="Proteomes" id="UP000037460"/>
    </source>
</evidence>
<evidence type="ECO:0000313" key="11">
    <source>
        <dbReference type="EMBL" id="KOO25409.1"/>
    </source>
</evidence>
<feature type="compositionally biased region" description="Basic and acidic residues" evidence="6">
    <location>
        <begin position="552"/>
        <end position="570"/>
    </location>
</feature>
<keyword evidence="11" id="KW-0378">Hydrolase</keyword>
<dbReference type="Gene3D" id="3.30.890.10">
    <property type="entry name" value="Methyl-cpg-binding Protein 2, Chain A"/>
    <property type="match status" value="1"/>
</dbReference>
<dbReference type="Pfam" id="PF01429">
    <property type="entry name" value="MBD"/>
    <property type="match status" value="1"/>
</dbReference>
<dbReference type="PROSITE" id="PS50982">
    <property type="entry name" value="MBD"/>
    <property type="match status" value="1"/>
</dbReference>
<feature type="domain" description="Helicase C-terminal" evidence="10">
    <location>
        <begin position="947"/>
        <end position="1098"/>
    </location>
</feature>
<dbReference type="PROSITE" id="PS50013">
    <property type="entry name" value="CHROMO_2"/>
    <property type="match status" value="1"/>
</dbReference>
<dbReference type="SUPFAM" id="SSF52540">
    <property type="entry name" value="P-loop containing nucleoside triphosphate hydrolases"/>
    <property type="match status" value="1"/>
</dbReference>
<dbReference type="Gene3D" id="3.40.50.300">
    <property type="entry name" value="P-loop containing nucleotide triphosphate hydrolases"/>
    <property type="match status" value="2"/>
</dbReference>
<feature type="compositionally biased region" description="Low complexity" evidence="6">
    <location>
        <begin position="676"/>
        <end position="687"/>
    </location>
</feature>
<feature type="compositionally biased region" description="Basic and acidic residues" evidence="6">
    <location>
        <begin position="2796"/>
        <end position="2806"/>
    </location>
</feature>
<evidence type="ECO:0000256" key="1">
    <source>
        <dbReference type="ARBA" id="ARBA00005446"/>
    </source>
</evidence>
<keyword evidence="11" id="KW-0347">Helicase</keyword>
<feature type="region of interest" description="Disordered" evidence="6">
    <location>
        <begin position="1727"/>
        <end position="1750"/>
    </location>
</feature>
<feature type="compositionally biased region" description="Low complexity" evidence="6">
    <location>
        <begin position="1803"/>
        <end position="1819"/>
    </location>
</feature>
<evidence type="ECO:0000259" key="7">
    <source>
        <dbReference type="PROSITE" id="PS50013"/>
    </source>
</evidence>
<dbReference type="GO" id="GO:0009378">
    <property type="term" value="F:four-way junction helicase activity"/>
    <property type="evidence" value="ECO:0007669"/>
    <property type="project" value="TreeGrafter"/>
</dbReference>
<feature type="region of interest" description="Disordered" evidence="6">
    <location>
        <begin position="1767"/>
        <end position="1823"/>
    </location>
</feature>
<dbReference type="GO" id="GO:0005737">
    <property type="term" value="C:cytoplasm"/>
    <property type="evidence" value="ECO:0007669"/>
    <property type="project" value="TreeGrafter"/>
</dbReference>
<comment type="catalytic activity">
    <reaction evidence="4">
        <text>Couples ATP hydrolysis with the unwinding of duplex DNA by translocating in the 3'-5' direction.</text>
        <dbReference type="EC" id="5.6.2.4"/>
    </reaction>
</comment>
<dbReference type="SMART" id="SM00490">
    <property type="entry name" value="HELICc"/>
    <property type="match status" value="1"/>
</dbReference>
<dbReference type="EMBL" id="JWZX01002978">
    <property type="protein sequence ID" value="KOO25409.1"/>
    <property type="molecule type" value="Genomic_DNA"/>
</dbReference>
<organism evidence="11 12">
    <name type="scientific">Chrysochromulina tobinii</name>
    <dbReference type="NCBI Taxonomy" id="1460289"/>
    <lineage>
        <taxon>Eukaryota</taxon>
        <taxon>Haptista</taxon>
        <taxon>Haptophyta</taxon>
        <taxon>Prymnesiophyceae</taxon>
        <taxon>Prymnesiales</taxon>
        <taxon>Chrysochromulinaceae</taxon>
        <taxon>Chrysochromulina</taxon>
    </lineage>
</organism>
<dbReference type="Pfam" id="PF05183">
    <property type="entry name" value="RdRP"/>
    <property type="match status" value="1"/>
</dbReference>
<dbReference type="GO" id="GO:0003968">
    <property type="term" value="F:RNA-directed RNA polymerase activity"/>
    <property type="evidence" value="ECO:0007669"/>
    <property type="project" value="InterPro"/>
</dbReference>
<evidence type="ECO:0000259" key="8">
    <source>
        <dbReference type="PROSITE" id="PS50982"/>
    </source>
</evidence>
<evidence type="ECO:0000256" key="3">
    <source>
        <dbReference type="ARBA" id="ARBA00022840"/>
    </source>
</evidence>
<dbReference type="GO" id="GO:0043138">
    <property type="term" value="F:3'-5' DNA helicase activity"/>
    <property type="evidence" value="ECO:0007669"/>
    <property type="project" value="UniProtKB-EC"/>
</dbReference>
<accession>A0A0M0JFP6</accession>
<dbReference type="SMART" id="SM00487">
    <property type="entry name" value="DEXDc"/>
    <property type="match status" value="1"/>
</dbReference>
<dbReference type="InterPro" id="IPR016197">
    <property type="entry name" value="Chromo-like_dom_sf"/>
</dbReference>